<feature type="transmembrane region" description="Helical" evidence="1">
    <location>
        <begin position="297"/>
        <end position="318"/>
    </location>
</feature>
<comment type="caution">
    <text evidence="2">The sequence shown here is derived from an EMBL/GenBank/DDBJ whole genome shotgun (WGS) entry which is preliminary data.</text>
</comment>
<accession>A0A916JBB4</accession>
<feature type="transmembrane region" description="Helical" evidence="1">
    <location>
        <begin position="168"/>
        <end position="195"/>
    </location>
</feature>
<feature type="transmembrane region" description="Helical" evidence="1">
    <location>
        <begin position="246"/>
        <end position="262"/>
    </location>
</feature>
<feature type="transmembrane region" description="Helical" evidence="1">
    <location>
        <begin position="338"/>
        <end position="359"/>
    </location>
</feature>
<dbReference type="RefSeq" id="WP_215239067.1">
    <property type="nucleotide sequence ID" value="NZ_CAJRAF010000002.1"/>
</dbReference>
<feature type="transmembrane region" description="Helical" evidence="1">
    <location>
        <begin position="66"/>
        <end position="85"/>
    </location>
</feature>
<protein>
    <submittedName>
        <fullName evidence="2">Uncharacterized protein</fullName>
    </submittedName>
</protein>
<evidence type="ECO:0000313" key="2">
    <source>
        <dbReference type="EMBL" id="CAG5000274.1"/>
    </source>
</evidence>
<feature type="transmembrane region" description="Helical" evidence="1">
    <location>
        <begin position="366"/>
        <end position="386"/>
    </location>
</feature>
<keyword evidence="1" id="KW-0812">Transmembrane</keyword>
<feature type="transmembrane region" description="Helical" evidence="1">
    <location>
        <begin position="134"/>
        <end position="156"/>
    </location>
</feature>
<name>A0A916JBB4_9BACT</name>
<feature type="transmembrane region" description="Helical" evidence="1">
    <location>
        <begin position="268"/>
        <end position="285"/>
    </location>
</feature>
<feature type="transmembrane region" description="Helical" evidence="1">
    <location>
        <begin position="207"/>
        <end position="226"/>
    </location>
</feature>
<evidence type="ECO:0000256" key="1">
    <source>
        <dbReference type="SAM" id="Phobius"/>
    </source>
</evidence>
<dbReference type="EMBL" id="CAJRAF010000002">
    <property type="protein sequence ID" value="CAG5000274.1"/>
    <property type="molecule type" value="Genomic_DNA"/>
</dbReference>
<keyword evidence="1" id="KW-0472">Membrane</keyword>
<reference evidence="2" key="1">
    <citation type="submission" date="2021-04" db="EMBL/GenBank/DDBJ databases">
        <authorList>
            <person name="Rodrigo-Torres L."/>
            <person name="Arahal R. D."/>
            <person name="Lucena T."/>
        </authorList>
    </citation>
    <scope>NUCLEOTIDE SEQUENCE</scope>
    <source>
        <strain evidence="2">CECT 9275</strain>
    </source>
</reference>
<organism evidence="2 3">
    <name type="scientific">Dyadobacter helix</name>
    <dbReference type="NCBI Taxonomy" id="2822344"/>
    <lineage>
        <taxon>Bacteria</taxon>
        <taxon>Pseudomonadati</taxon>
        <taxon>Bacteroidota</taxon>
        <taxon>Cytophagia</taxon>
        <taxon>Cytophagales</taxon>
        <taxon>Spirosomataceae</taxon>
        <taxon>Dyadobacter</taxon>
    </lineage>
</organism>
<sequence length="565" mass="65782">MSEGYQKYYLPGTLLIFLLYHTPTIFLGSAAFYNAFDSLDSYVVWYRIVAREPYVWAPAYRIIEPFMGGVPKFTLVSTFNIYYWLNLLLPTFRAYQFFTLFISAVALVGMWLLMRRHFHLTTFAASFLALSFAFTPFLLTWGLSIAGQPLVLYAILNIRQTKIRAWDWLILVSFPFASNFQSAGVFILLALALLILHDLYKKLPVKYLLVAFGILLVVYCITKVDLIQNMLGGKGFVSHRMDMRRFATSPLICLKVFARYFLFGNVDVALSLHTFVLLPFVLFVYSIEWVRKKHFPVILTCTLAVIVLICLYIGLLNWEPVVNLRNQSDLLRMYSLERFHIFLQLLWHIAAAQAIVLIPAGLQKRVVAFIAVLQLGICFAYQPTYYERFFKSLVNIKPYHYIFTYDDYYAEPMFRSIKSHIQKPLNTYRVASIGIPPGIAQYNGMWTIDGYSSNYPIPYKRQFRGIIDAELRKNQINRGFFDFWGSQCLIVYDQGYDYFETHMTRTKAPASRDIRLSYKALRQLHCDYILSAENIKNPEKSGLKKRSIFSSALWRVHLYEVIQDH</sequence>
<dbReference type="Pfam" id="PF19510">
    <property type="entry name" value="DUF6044"/>
    <property type="match status" value="1"/>
</dbReference>
<gene>
    <name evidence="2" type="ORF">DYBT9275_02430</name>
</gene>
<feature type="transmembrane region" description="Helical" evidence="1">
    <location>
        <begin position="97"/>
        <end position="114"/>
    </location>
</feature>
<evidence type="ECO:0000313" key="3">
    <source>
        <dbReference type="Proteomes" id="UP000680038"/>
    </source>
</evidence>
<dbReference type="AlphaFoldDB" id="A0A916JBB4"/>
<keyword evidence="1" id="KW-1133">Transmembrane helix</keyword>
<feature type="transmembrane region" description="Helical" evidence="1">
    <location>
        <begin position="12"/>
        <end position="36"/>
    </location>
</feature>
<dbReference type="Proteomes" id="UP000680038">
    <property type="component" value="Unassembled WGS sequence"/>
</dbReference>
<keyword evidence="3" id="KW-1185">Reference proteome</keyword>
<proteinExistence type="predicted"/>
<dbReference type="InterPro" id="IPR046107">
    <property type="entry name" value="DUF6044"/>
</dbReference>